<name>A0ABV9MEF5_9BACL</name>
<dbReference type="PRINTS" id="PR00111">
    <property type="entry name" value="ABHYDROLASE"/>
</dbReference>
<dbReference type="RefSeq" id="WP_377279893.1">
    <property type="nucleotide sequence ID" value="NZ_JBHSGL010000015.1"/>
</dbReference>
<gene>
    <name evidence="3" type="ORF">ACFO5U_15055</name>
</gene>
<dbReference type="SUPFAM" id="SSF53474">
    <property type="entry name" value="alpha/beta-Hydrolases"/>
    <property type="match status" value="1"/>
</dbReference>
<comment type="caution">
    <text evidence="3">The sequence shown here is derived from an EMBL/GenBank/DDBJ whole genome shotgun (WGS) entry which is preliminary data.</text>
</comment>
<proteinExistence type="predicted"/>
<dbReference type="PANTHER" id="PTHR43798:SF31">
    <property type="entry name" value="AB HYDROLASE SUPERFAMILY PROTEIN YCLE"/>
    <property type="match status" value="1"/>
</dbReference>
<evidence type="ECO:0000259" key="2">
    <source>
        <dbReference type="Pfam" id="PF00561"/>
    </source>
</evidence>
<protein>
    <submittedName>
        <fullName evidence="3">Alpha/beta fold hydrolase</fullName>
    </submittedName>
</protein>
<reference evidence="4" key="1">
    <citation type="journal article" date="2019" name="Int. J. Syst. Evol. Microbiol.">
        <title>The Global Catalogue of Microorganisms (GCM) 10K type strain sequencing project: providing services to taxonomists for standard genome sequencing and annotation.</title>
        <authorList>
            <consortium name="The Broad Institute Genomics Platform"/>
            <consortium name="The Broad Institute Genome Sequencing Center for Infectious Disease"/>
            <person name="Wu L."/>
            <person name="Ma J."/>
        </authorList>
    </citation>
    <scope>NUCLEOTIDE SEQUENCE [LARGE SCALE GENOMIC DNA]</scope>
    <source>
        <strain evidence="4">CGMCC 1.12151</strain>
    </source>
</reference>
<accession>A0ABV9MEF5</accession>
<dbReference type="GO" id="GO:0016787">
    <property type="term" value="F:hydrolase activity"/>
    <property type="evidence" value="ECO:0007669"/>
    <property type="project" value="UniProtKB-KW"/>
</dbReference>
<dbReference type="InterPro" id="IPR050266">
    <property type="entry name" value="AB_hydrolase_sf"/>
</dbReference>
<keyword evidence="1 3" id="KW-0378">Hydrolase</keyword>
<dbReference type="InterPro" id="IPR029058">
    <property type="entry name" value="AB_hydrolase_fold"/>
</dbReference>
<evidence type="ECO:0000313" key="3">
    <source>
        <dbReference type="EMBL" id="MFC4714166.1"/>
    </source>
</evidence>
<dbReference type="InterPro" id="IPR000073">
    <property type="entry name" value="AB_hydrolase_1"/>
</dbReference>
<keyword evidence="4" id="KW-1185">Reference proteome</keyword>
<dbReference type="EMBL" id="JBHSGL010000015">
    <property type="protein sequence ID" value="MFC4714166.1"/>
    <property type="molecule type" value="Genomic_DNA"/>
</dbReference>
<dbReference type="Proteomes" id="UP001595932">
    <property type="component" value="Unassembled WGS sequence"/>
</dbReference>
<evidence type="ECO:0000313" key="4">
    <source>
        <dbReference type="Proteomes" id="UP001595932"/>
    </source>
</evidence>
<feature type="domain" description="AB hydrolase-1" evidence="2">
    <location>
        <begin position="21"/>
        <end position="243"/>
    </location>
</feature>
<organism evidence="3 4">
    <name type="scientific">Planococcus dechangensis</name>
    <dbReference type="NCBI Taxonomy" id="1176255"/>
    <lineage>
        <taxon>Bacteria</taxon>
        <taxon>Bacillati</taxon>
        <taxon>Bacillota</taxon>
        <taxon>Bacilli</taxon>
        <taxon>Bacillales</taxon>
        <taxon>Caryophanaceae</taxon>
        <taxon>Planococcus</taxon>
    </lineage>
</organism>
<evidence type="ECO:0000256" key="1">
    <source>
        <dbReference type="ARBA" id="ARBA00022801"/>
    </source>
</evidence>
<dbReference type="Gene3D" id="3.40.50.1820">
    <property type="entry name" value="alpha/beta hydrolase"/>
    <property type="match status" value="1"/>
</dbReference>
<sequence length="256" mass="29435">MPTVKINNVELYYEVKGEGEVLVFTHGASWDHRQWNPQVEELAKQYKTITWDVRGHGKSSLPKGKVDSEDFTKDLVGLLEYLNVKEAHLCGLSMGGHISLQTAVRHPERVKSLVLIGTPYTNSYNWFEKVFVPINRWSSIFIPMSVMASIQARTLSKFNPNNKQYIKETVSSIPLNRWVRIWHAVSKMESGNDLNKITCPSLILQGEYDSMTERQQREMAERIPRSKMIYIKDAHHATNLDNPVQVNQEIISHLSK</sequence>
<dbReference type="PANTHER" id="PTHR43798">
    <property type="entry name" value="MONOACYLGLYCEROL LIPASE"/>
    <property type="match status" value="1"/>
</dbReference>
<dbReference type="Pfam" id="PF00561">
    <property type="entry name" value="Abhydrolase_1"/>
    <property type="match status" value="1"/>
</dbReference>